<dbReference type="EMBL" id="JAGQNX010000103">
    <property type="protein sequence ID" value="MCA9308534.1"/>
    <property type="molecule type" value="Genomic_DNA"/>
</dbReference>
<name>A0A955EBQ7_UNCKA</name>
<reference evidence="1" key="2">
    <citation type="journal article" date="2021" name="Microbiome">
        <title>Successional dynamics and alternative stable states in a saline activated sludge microbial community over 9 years.</title>
        <authorList>
            <person name="Wang Y."/>
            <person name="Ye J."/>
            <person name="Ju F."/>
            <person name="Liu L."/>
            <person name="Boyd J.A."/>
            <person name="Deng Y."/>
            <person name="Parks D.H."/>
            <person name="Jiang X."/>
            <person name="Yin X."/>
            <person name="Woodcroft B.J."/>
            <person name="Tyson G.W."/>
            <person name="Hugenholtz P."/>
            <person name="Polz M.F."/>
            <person name="Zhang T."/>
        </authorList>
    </citation>
    <scope>NUCLEOTIDE SEQUENCE</scope>
    <source>
        <strain evidence="1">HKST-UBA79</strain>
    </source>
</reference>
<accession>A0A955EBQ7</accession>
<dbReference type="AlphaFoldDB" id="A0A955EBQ7"/>
<organism evidence="1 2">
    <name type="scientific">candidate division WWE3 bacterium</name>
    <dbReference type="NCBI Taxonomy" id="2053526"/>
    <lineage>
        <taxon>Bacteria</taxon>
        <taxon>Katanobacteria</taxon>
    </lineage>
</organism>
<evidence type="ECO:0000313" key="1">
    <source>
        <dbReference type="EMBL" id="MCA9308534.1"/>
    </source>
</evidence>
<comment type="caution">
    <text evidence="1">The sequence shown here is derived from an EMBL/GenBank/DDBJ whole genome shotgun (WGS) entry which is preliminary data.</text>
</comment>
<gene>
    <name evidence="1" type="ORF">KC980_03405</name>
</gene>
<protein>
    <submittedName>
        <fullName evidence="1">Uncharacterized protein</fullName>
    </submittedName>
</protein>
<reference evidence="1" key="1">
    <citation type="submission" date="2020-04" db="EMBL/GenBank/DDBJ databases">
        <authorList>
            <person name="Zhang T."/>
        </authorList>
    </citation>
    <scope>NUCLEOTIDE SEQUENCE</scope>
    <source>
        <strain evidence="1">HKST-UBA79</strain>
    </source>
</reference>
<sequence>MFNLLKLLFNIQSKSKVTYVSAKTEALIKKEWETISHQVQTGTPSHLRQALIMADKALDTALKDLAEGTTMAERLKIAKPKFDYPTYDKIWKAHKVRNNLVHEAGYEPPHYVLKEAIDNLKKGLQSLNVRI</sequence>
<proteinExistence type="predicted"/>
<evidence type="ECO:0000313" key="2">
    <source>
        <dbReference type="Proteomes" id="UP000740557"/>
    </source>
</evidence>
<dbReference type="Proteomes" id="UP000740557">
    <property type="component" value="Unassembled WGS sequence"/>
</dbReference>